<dbReference type="GO" id="GO:0009267">
    <property type="term" value="P:cellular response to starvation"/>
    <property type="evidence" value="ECO:0007669"/>
    <property type="project" value="InterPro"/>
</dbReference>
<comment type="subcellular location">
    <subcellularLocation>
        <location evidence="1">Cell membrane</location>
        <topology evidence="1">Multi-pass membrane protein</topology>
    </subcellularLocation>
</comment>
<feature type="transmembrane region" description="Helical" evidence="7">
    <location>
        <begin position="456"/>
        <end position="477"/>
    </location>
</feature>
<evidence type="ECO:0000313" key="9">
    <source>
        <dbReference type="EMBL" id="HFK23103.1"/>
    </source>
</evidence>
<evidence type="ECO:0000256" key="5">
    <source>
        <dbReference type="ARBA" id="ARBA00022989"/>
    </source>
</evidence>
<dbReference type="EMBL" id="DSTT01000001">
    <property type="protein sequence ID" value="HFK23103.1"/>
    <property type="molecule type" value="Genomic_DNA"/>
</dbReference>
<dbReference type="PANTHER" id="PTHR30252">
    <property type="entry name" value="INNER MEMBRANE PEPTIDE TRANSPORTER"/>
    <property type="match status" value="1"/>
</dbReference>
<feature type="transmembrane region" description="Helical" evidence="7">
    <location>
        <begin position="131"/>
        <end position="150"/>
    </location>
</feature>
<keyword evidence="5 7" id="KW-1133">Transmembrane helix</keyword>
<keyword evidence="3" id="KW-1003">Cell membrane</keyword>
<feature type="transmembrane region" description="Helical" evidence="7">
    <location>
        <begin position="162"/>
        <end position="181"/>
    </location>
</feature>
<feature type="transmembrane region" description="Helical" evidence="7">
    <location>
        <begin position="220"/>
        <end position="241"/>
    </location>
</feature>
<dbReference type="PANTHER" id="PTHR30252:SF0">
    <property type="entry name" value="PEPTIDE TRANSPORTER CSTA"/>
    <property type="match status" value="1"/>
</dbReference>
<accession>A0A7C3N7C9</accession>
<evidence type="ECO:0000256" key="2">
    <source>
        <dbReference type="ARBA" id="ARBA00007755"/>
    </source>
</evidence>
<evidence type="ECO:0000256" key="4">
    <source>
        <dbReference type="ARBA" id="ARBA00022692"/>
    </source>
</evidence>
<gene>
    <name evidence="9" type="ORF">ENS15_00400</name>
</gene>
<feature type="domain" description="CstA N-terminal" evidence="8">
    <location>
        <begin position="2"/>
        <end position="344"/>
    </location>
</feature>
<evidence type="ECO:0000256" key="1">
    <source>
        <dbReference type="ARBA" id="ARBA00004651"/>
    </source>
</evidence>
<feature type="transmembrane region" description="Helical" evidence="7">
    <location>
        <begin position="62"/>
        <end position="83"/>
    </location>
</feature>
<feature type="transmembrane region" description="Helical" evidence="7">
    <location>
        <begin position="286"/>
        <end position="306"/>
    </location>
</feature>
<evidence type="ECO:0000256" key="7">
    <source>
        <dbReference type="SAM" id="Phobius"/>
    </source>
</evidence>
<feature type="transmembrane region" description="Helical" evidence="7">
    <location>
        <begin position="432"/>
        <end position="450"/>
    </location>
</feature>
<feature type="transmembrane region" description="Helical" evidence="7">
    <location>
        <begin position="514"/>
        <end position="532"/>
    </location>
</feature>
<feature type="transmembrane region" description="Helical" evidence="7">
    <location>
        <begin position="484"/>
        <end position="502"/>
    </location>
</feature>
<dbReference type="AlphaFoldDB" id="A0A7C3N7C9"/>
<comment type="similarity">
    <text evidence="2">Belongs to the peptide transporter carbon starvation (CstA) (TC 2.A.114) family.</text>
</comment>
<feature type="transmembrane region" description="Helical" evidence="7">
    <location>
        <begin position="326"/>
        <end position="347"/>
    </location>
</feature>
<feature type="transmembrane region" description="Helical" evidence="7">
    <location>
        <begin position="89"/>
        <end position="110"/>
    </location>
</feature>
<comment type="caution">
    <text evidence="9">The sequence shown here is derived from an EMBL/GenBank/DDBJ whole genome shotgun (WGS) entry which is preliminary data.</text>
</comment>
<evidence type="ECO:0000259" key="8">
    <source>
        <dbReference type="Pfam" id="PF02554"/>
    </source>
</evidence>
<name>A0A7C3N7C9_UNCW3</name>
<evidence type="ECO:0000256" key="6">
    <source>
        <dbReference type="ARBA" id="ARBA00023136"/>
    </source>
</evidence>
<keyword evidence="4 7" id="KW-0812">Transmembrane</keyword>
<feature type="transmembrane region" description="Helical" evidence="7">
    <location>
        <begin position="188"/>
        <end position="208"/>
    </location>
</feature>
<proteinExistence type="inferred from homology"/>
<dbReference type="InterPro" id="IPR051605">
    <property type="entry name" value="CstA"/>
</dbReference>
<feature type="domain" description="CstA N-terminal" evidence="8">
    <location>
        <begin position="365"/>
        <end position="499"/>
    </location>
</feature>
<sequence length="541" mass="59803">MNSLVLVGISLFLFAGGYHFYGRYLEKIWDVSKERKTPAFEKEDGVDYIPAKNWIILFGHHFSSIAGAGPILGPVITCILWGWLPAALWIIFGSIFFGGVHDFSSLILSLRYGGNSVGEVAETIIGKRSRILFSLFLILSLILVVAVFAAVTANTLVAEPQIIIPTFGLIFVAFIFGFLVYRLKFNYIFATAGALILIFFLFILGNRFPISFGEGDAVKLWILILLLYSFVASVVPVNLLLQPRDYLSAFILFIGLIFGYLGLFTSRPAVNAPSLISFSAGKNGTLWPMMFVMIACGAISGFHSLVSSGTTSKQIASEKDAKKIAYGGMLTEGVLAILALLCVGAGLRWNNSIPSISYPLLMEKGNWIGTFATGYSQVTSKLMKPEVGKMIAIVMINAFVLTTLDTATRITRYISSELFGDAFKIKIFKNRYFSTFFVIVMAAYLAFGNWQKIWPVFGASNQLVAAIALFVAGFFLLNKGRGAFTALLPSLFMFLTSTAALFYQSLTFFKEKNYLLFIVSILLIILAIFFIFEGVKRFRKK</sequence>
<feature type="transmembrane region" description="Helical" evidence="7">
    <location>
        <begin position="6"/>
        <end position="25"/>
    </location>
</feature>
<keyword evidence="6 7" id="KW-0472">Membrane</keyword>
<organism evidence="9">
    <name type="scientific">candidate division WOR-3 bacterium</name>
    <dbReference type="NCBI Taxonomy" id="2052148"/>
    <lineage>
        <taxon>Bacteria</taxon>
        <taxon>Bacteria division WOR-3</taxon>
    </lineage>
</organism>
<dbReference type="InterPro" id="IPR003706">
    <property type="entry name" value="CstA_N"/>
</dbReference>
<protein>
    <submittedName>
        <fullName evidence="9">Carbon starvation protein A</fullName>
    </submittedName>
</protein>
<reference evidence="9" key="1">
    <citation type="journal article" date="2020" name="mSystems">
        <title>Genome- and Community-Level Interaction Insights into Carbon Utilization and Element Cycling Functions of Hydrothermarchaeota in Hydrothermal Sediment.</title>
        <authorList>
            <person name="Zhou Z."/>
            <person name="Liu Y."/>
            <person name="Xu W."/>
            <person name="Pan J."/>
            <person name="Luo Z.H."/>
            <person name="Li M."/>
        </authorList>
    </citation>
    <scope>NUCLEOTIDE SEQUENCE [LARGE SCALE GENOMIC DNA]</scope>
    <source>
        <strain evidence="9">SpSt-464</strain>
    </source>
</reference>
<dbReference type="Pfam" id="PF02554">
    <property type="entry name" value="CstA"/>
    <property type="match status" value="2"/>
</dbReference>
<feature type="transmembrane region" description="Helical" evidence="7">
    <location>
        <begin position="246"/>
        <end position="266"/>
    </location>
</feature>
<feature type="transmembrane region" description="Helical" evidence="7">
    <location>
        <begin position="390"/>
        <end position="411"/>
    </location>
</feature>
<evidence type="ECO:0000256" key="3">
    <source>
        <dbReference type="ARBA" id="ARBA00022475"/>
    </source>
</evidence>
<dbReference type="GO" id="GO:0005886">
    <property type="term" value="C:plasma membrane"/>
    <property type="evidence" value="ECO:0007669"/>
    <property type="project" value="UniProtKB-SubCell"/>
</dbReference>